<dbReference type="HOGENOM" id="CLU_1370482_0_0_7"/>
<reference evidence="1" key="1">
    <citation type="submission" date="2009-07" db="EMBL/GenBank/DDBJ databases">
        <title>Complete sequence of Geobacter sp. M21.</title>
        <authorList>
            <consortium name="US DOE Joint Genome Institute"/>
            <person name="Lucas S."/>
            <person name="Copeland A."/>
            <person name="Lapidus A."/>
            <person name="Glavina del Rio T."/>
            <person name="Dalin E."/>
            <person name="Tice H."/>
            <person name="Bruce D."/>
            <person name="Goodwin L."/>
            <person name="Pitluck S."/>
            <person name="Saunders E."/>
            <person name="Brettin T."/>
            <person name="Detter J.C."/>
            <person name="Han C."/>
            <person name="Larimer F."/>
            <person name="Land M."/>
            <person name="Hauser L."/>
            <person name="Kyrpides N."/>
            <person name="Ovchinnikova G."/>
            <person name="Lovley D."/>
        </authorList>
    </citation>
    <scope>NUCLEOTIDE SEQUENCE [LARGE SCALE GENOMIC DNA]</scope>
    <source>
        <strain evidence="1">M21</strain>
    </source>
</reference>
<proteinExistence type="predicted"/>
<sequence length="199" mass="22219">MAWKIEKWLTDVFPGSVSIYEEYRHLTRRELAIVAAGVLDLGLAQLLSMRLAGSDREREEFLGLNGDGRAPAGSFGARIQLGVLTGTITSDDADILRIIKNIRNCFAHRVRVDFTSPDILPLTSKLCERWGERTMWLAIPSISTDAVTAGMDKIKKHLSTEPEAGAGLLLSVFSTYQAYFHRLSDRITPVEDVVRKRTE</sequence>
<evidence type="ECO:0000313" key="1">
    <source>
        <dbReference type="EMBL" id="ACT17077.1"/>
    </source>
</evidence>
<organism evidence="1">
    <name type="scientific">Geobacter sp. (strain M21)</name>
    <dbReference type="NCBI Taxonomy" id="443144"/>
    <lineage>
        <taxon>Bacteria</taxon>
        <taxon>Pseudomonadati</taxon>
        <taxon>Thermodesulfobacteriota</taxon>
        <taxon>Desulfuromonadia</taxon>
        <taxon>Geobacterales</taxon>
        <taxon>Geobacteraceae</taxon>
        <taxon>Geobacter</taxon>
    </lineage>
</organism>
<dbReference type="Gene3D" id="1.20.120.330">
    <property type="entry name" value="Nucleotidyltransferases domain 2"/>
    <property type="match status" value="1"/>
</dbReference>
<dbReference type="OrthoDB" id="9814134at2"/>
<dbReference type="KEGG" id="gem:GM21_1015"/>
<gene>
    <name evidence="1" type="ordered locus">GM21_1015</name>
</gene>
<protein>
    <submittedName>
        <fullName evidence="1">Uncharacterized protein</fullName>
    </submittedName>
</protein>
<dbReference type="SUPFAM" id="SSF158668">
    <property type="entry name" value="MtlR-like"/>
    <property type="match status" value="1"/>
</dbReference>
<dbReference type="AlphaFoldDB" id="C6E2D1"/>
<dbReference type="EMBL" id="CP001661">
    <property type="protein sequence ID" value="ACT17077.1"/>
    <property type="molecule type" value="Genomic_DNA"/>
</dbReference>
<accession>C6E2D1</accession>
<name>C6E2D1_GEOSM</name>
<dbReference type="InterPro" id="IPR038026">
    <property type="entry name" value="MtlR-like_sf"/>
</dbReference>